<dbReference type="AlphaFoldDB" id="A0A380KA02"/>
<dbReference type="InterPro" id="IPR037228">
    <property type="entry name" value="PhtA_dom_sf"/>
</dbReference>
<dbReference type="InterPro" id="IPR006270">
    <property type="entry name" value="Strep_his_triad_rpt"/>
</dbReference>
<evidence type="ECO:0000313" key="4">
    <source>
        <dbReference type="Proteomes" id="UP000254924"/>
    </source>
</evidence>
<feature type="coiled-coil region" evidence="1">
    <location>
        <begin position="586"/>
        <end position="613"/>
    </location>
</feature>
<dbReference type="EMBL" id="UHFN01000007">
    <property type="protein sequence ID" value="SUN61843.1"/>
    <property type="molecule type" value="Genomic_DNA"/>
</dbReference>
<sequence>MKKKYVIPTITTLSVVTIGVCAYQLGRYQAQESHVENNRISYVNSGKSKKHKIVSDTKGKTPDEVSKEEGISAEQIVIKITDDGYVTSHGDHYYYYNGKVPYDAIISEELIMNDPSYVFKQEDVVNEVRDGYIIKVNGKYYLYLKEGSKRVNVRTKAQIEEQQEEAKAEVAGKGHHKHGSKSTQQVSKAVKQARAQGRYTTDDGYVFSPTDVIDDLGDAFLVPHGNHFHYIPKSDLSASELSAAQAYWNGLSGRAKQTHQAQTIFRKTDSTSKATSQLPSSTTHFAPTIPQGHAWHTSQTTQTTHHSQTSAPSTTHTSTQAQSQKEQPQSNNSTSLTALLNQLYAQPLTSRHVEADGLVYDPQKVIRFTATGAVIPHGDHYHFIPYSQMSDLEAQITRLLASGAKADSKISANHTQNTKSESQTNTSTNTSKSTSTLIPNNIKKSAQGSDGKPYTTSDGYTFSIDSVTDVVDQAIIAKHGDHLHYIRWEDLEDSELDAIREKFKDQKTTKTAHYPANIEAIKPELKMPLKDLPSDLYYVIAATPQGFVQPHYDHYHVISYDWLEKDVIATIKYMLAHPELKPTPTREVLRQQAETYKMDFKTLEDKINDISERYDVSPAHMTFLQDKRQVRLTDKNGKEQTVDIETGAPLSYLQDDTIALSGKSSQDMTNILDRFAKDYGMSAEALNEKLTDIALEYKISYASMSLHADGHVTFQANGKDVSLNLKANTETTTPKTADTQTDKITQLAQQYSYSRETMSDKINQLTSKYQVTLDAIHFEANKQATITQTNGNKVTVNLDTLAEVTSTTKPSDTKTSTQASTDSSSSSKVDFPMAKPKPFGETDDSDTDSSSQTTTSSSEAEATSEE</sequence>
<feature type="compositionally biased region" description="Low complexity" evidence="2">
    <location>
        <begin position="415"/>
        <end position="436"/>
    </location>
</feature>
<feature type="region of interest" description="Disordered" evidence="2">
    <location>
        <begin position="408"/>
        <end position="455"/>
    </location>
</feature>
<dbReference type="OrthoDB" id="3264350at2"/>
<dbReference type="InterPro" id="IPR023832">
    <property type="entry name" value="His_triad_protein"/>
</dbReference>
<name>A0A380KA02_9STRE</name>
<accession>A0A380KA02</accession>
<protein>
    <submittedName>
        <fullName evidence="3">Streptococcal histidine triad protein</fullName>
    </submittedName>
</protein>
<feature type="compositionally biased region" description="Low complexity" evidence="2">
    <location>
        <begin position="806"/>
        <end position="828"/>
    </location>
</feature>
<evidence type="ECO:0000256" key="1">
    <source>
        <dbReference type="SAM" id="Coils"/>
    </source>
</evidence>
<feature type="region of interest" description="Disordered" evidence="2">
    <location>
        <begin position="806"/>
        <end position="866"/>
    </location>
</feature>
<feature type="compositionally biased region" description="Low complexity" evidence="2">
    <location>
        <begin position="848"/>
        <end position="866"/>
    </location>
</feature>
<dbReference type="SUPFAM" id="SSF142887">
    <property type="entry name" value="PhtA domain-like"/>
    <property type="match status" value="4"/>
</dbReference>
<gene>
    <name evidence="3" type="ORF">NCTC12224_01609</name>
</gene>
<evidence type="ECO:0000313" key="3">
    <source>
        <dbReference type="EMBL" id="SUN61843.1"/>
    </source>
</evidence>
<keyword evidence="4" id="KW-1185">Reference proteome</keyword>
<dbReference type="Gene3D" id="3.10.50.90">
    <property type="match status" value="5"/>
</dbReference>
<feature type="compositionally biased region" description="Low complexity" evidence="2">
    <location>
        <begin position="296"/>
        <end position="324"/>
    </location>
</feature>
<dbReference type="Pfam" id="PF04270">
    <property type="entry name" value="Strep_his_triad"/>
    <property type="match status" value="6"/>
</dbReference>
<dbReference type="NCBIfam" id="TIGR01363">
    <property type="entry name" value="strep_his_triad"/>
    <property type="match status" value="2"/>
</dbReference>
<feature type="region of interest" description="Disordered" evidence="2">
    <location>
        <begin position="166"/>
        <end position="185"/>
    </location>
</feature>
<keyword evidence="1" id="KW-0175">Coiled coil</keyword>
<feature type="region of interest" description="Disordered" evidence="2">
    <location>
        <begin position="259"/>
        <end position="333"/>
    </location>
</feature>
<reference evidence="3 4" key="1">
    <citation type="submission" date="2018-06" db="EMBL/GenBank/DDBJ databases">
        <authorList>
            <consortium name="Pathogen Informatics"/>
            <person name="Doyle S."/>
        </authorList>
    </citation>
    <scope>NUCLEOTIDE SEQUENCE [LARGE SCALE GENOMIC DNA]</scope>
    <source>
        <strain evidence="3 4">NCTC12224</strain>
    </source>
</reference>
<evidence type="ECO:0000256" key="2">
    <source>
        <dbReference type="SAM" id="MobiDB-lite"/>
    </source>
</evidence>
<dbReference type="Proteomes" id="UP000254924">
    <property type="component" value="Unassembled WGS sequence"/>
</dbReference>
<organism evidence="3 4">
    <name type="scientific">Streptococcus hyointestinalis</name>
    <dbReference type="NCBI Taxonomy" id="1337"/>
    <lineage>
        <taxon>Bacteria</taxon>
        <taxon>Bacillati</taxon>
        <taxon>Bacillota</taxon>
        <taxon>Bacilli</taxon>
        <taxon>Lactobacillales</taxon>
        <taxon>Streptococcaceae</taxon>
        <taxon>Streptococcus</taxon>
    </lineage>
</organism>
<proteinExistence type="predicted"/>
<feature type="compositionally biased region" description="Polar residues" evidence="2">
    <location>
        <begin position="437"/>
        <end position="455"/>
    </location>
</feature>
<feature type="compositionally biased region" description="Polar residues" evidence="2">
    <location>
        <begin position="259"/>
        <end position="285"/>
    </location>
</feature>